<feature type="domain" description="Zn(2)-C6 fungal-type" evidence="1">
    <location>
        <begin position="32"/>
        <end position="62"/>
    </location>
</feature>
<accession>A0A165RZ57</accession>
<dbReference type="GO" id="GO:0000981">
    <property type="term" value="F:DNA-binding transcription factor activity, RNA polymerase II-specific"/>
    <property type="evidence" value="ECO:0007669"/>
    <property type="project" value="InterPro"/>
</dbReference>
<evidence type="ECO:0000259" key="1">
    <source>
        <dbReference type="PROSITE" id="PS50048"/>
    </source>
</evidence>
<dbReference type="InterPro" id="IPR036864">
    <property type="entry name" value="Zn2-C6_fun-type_DNA-bd_sf"/>
</dbReference>
<gene>
    <name evidence="2" type="ORF">NEOLEDRAFT_1179142</name>
</gene>
<dbReference type="GO" id="GO:0008270">
    <property type="term" value="F:zinc ion binding"/>
    <property type="evidence" value="ECO:0007669"/>
    <property type="project" value="InterPro"/>
</dbReference>
<dbReference type="Gene3D" id="4.10.240.10">
    <property type="entry name" value="Zn(2)-C6 fungal-type DNA-binding domain"/>
    <property type="match status" value="1"/>
</dbReference>
<evidence type="ECO:0000313" key="2">
    <source>
        <dbReference type="EMBL" id="KZT24453.1"/>
    </source>
</evidence>
<dbReference type="SUPFAM" id="SSF57701">
    <property type="entry name" value="Zn2/Cys6 DNA-binding domain"/>
    <property type="match status" value="1"/>
</dbReference>
<dbReference type="AlphaFoldDB" id="A0A165RZ57"/>
<dbReference type="InParanoid" id="A0A165RZ57"/>
<dbReference type="CDD" id="cd00067">
    <property type="entry name" value="GAL4"/>
    <property type="match status" value="1"/>
</dbReference>
<reference evidence="2 3" key="1">
    <citation type="journal article" date="2016" name="Mol. Biol. Evol.">
        <title>Comparative Genomics of Early-Diverging Mushroom-Forming Fungi Provides Insights into the Origins of Lignocellulose Decay Capabilities.</title>
        <authorList>
            <person name="Nagy L.G."/>
            <person name="Riley R."/>
            <person name="Tritt A."/>
            <person name="Adam C."/>
            <person name="Daum C."/>
            <person name="Floudas D."/>
            <person name="Sun H."/>
            <person name="Yadav J.S."/>
            <person name="Pangilinan J."/>
            <person name="Larsson K.H."/>
            <person name="Matsuura K."/>
            <person name="Barry K."/>
            <person name="Labutti K."/>
            <person name="Kuo R."/>
            <person name="Ohm R.A."/>
            <person name="Bhattacharya S.S."/>
            <person name="Shirouzu T."/>
            <person name="Yoshinaga Y."/>
            <person name="Martin F.M."/>
            <person name="Grigoriev I.V."/>
            <person name="Hibbett D.S."/>
        </authorList>
    </citation>
    <scope>NUCLEOTIDE SEQUENCE [LARGE SCALE GENOMIC DNA]</scope>
    <source>
        <strain evidence="2 3">HHB14362 ss-1</strain>
    </source>
</reference>
<keyword evidence="3" id="KW-1185">Reference proteome</keyword>
<dbReference type="EMBL" id="KV425577">
    <property type="protein sequence ID" value="KZT24453.1"/>
    <property type="molecule type" value="Genomic_DNA"/>
</dbReference>
<proteinExistence type="predicted"/>
<protein>
    <recommendedName>
        <fullName evidence="1">Zn(2)-C6 fungal-type domain-containing protein</fullName>
    </recommendedName>
</protein>
<name>A0A165RZ57_9AGAM</name>
<dbReference type="SMART" id="SM00066">
    <property type="entry name" value="GAL4"/>
    <property type="match status" value="1"/>
</dbReference>
<dbReference type="OrthoDB" id="10666470at2759"/>
<organism evidence="2 3">
    <name type="scientific">Neolentinus lepideus HHB14362 ss-1</name>
    <dbReference type="NCBI Taxonomy" id="1314782"/>
    <lineage>
        <taxon>Eukaryota</taxon>
        <taxon>Fungi</taxon>
        <taxon>Dikarya</taxon>
        <taxon>Basidiomycota</taxon>
        <taxon>Agaricomycotina</taxon>
        <taxon>Agaricomycetes</taxon>
        <taxon>Gloeophyllales</taxon>
        <taxon>Gloeophyllaceae</taxon>
        <taxon>Neolentinus</taxon>
    </lineage>
</organism>
<dbReference type="Pfam" id="PF00172">
    <property type="entry name" value="Zn_clus"/>
    <property type="match status" value="1"/>
</dbReference>
<dbReference type="PROSITE" id="PS00463">
    <property type="entry name" value="ZN2_CY6_FUNGAL_1"/>
    <property type="match status" value="1"/>
</dbReference>
<dbReference type="InterPro" id="IPR001138">
    <property type="entry name" value="Zn2Cys6_DnaBD"/>
</dbReference>
<sequence>MVETEVAAQAQDTNEDLDSPVIPLLRPKVRKACSECRRSKSKCEQAEWPCKRCKQRSLKCDLPQVGSQENAQVSTHSGSSARPLYCSVPRALVVPPYEPTQPTAMMSHMSSSPVSPNYSPVTPYPQERTQFFSSRLPQSMKDNTPTIYHDPDAMEYSRLADDHYRTNVVPAGSMISMPPSPTMLRPAHQGFVSQNYVPSPPSGSYHLAPSTSGSYCLSEDQSGLVGYAGSQRYHQVVPALPSSSSGRYQGVGYAIQEVHQNSASPSGLYYTAQTQPTEEHWAHEYPNVPDSPTRTTYHTNTYAYYPHGQVPPTPIDSSSGMESMRFYQEDRLASQQGPYPLRGSGRVLEGACDLQR</sequence>
<dbReference type="Proteomes" id="UP000076761">
    <property type="component" value="Unassembled WGS sequence"/>
</dbReference>
<evidence type="ECO:0000313" key="3">
    <source>
        <dbReference type="Proteomes" id="UP000076761"/>
    </source>
</evidence>
<dbReference type="PROSITE" id="PS50048">
    <property type="entry name" value="ZN2_CY6_FUNGAL_2"/>
    <property type="match status" value="1"/>
</dbReference>